<dbReference type="Proteomes" id="UP000823613">
    <property type="component" value="Unassembled WGS sequence"/>
</dbReference>
<reference evidence="1" key="2">
    <citation type="journal article" date="2021" name="PeerJ">
        <title>Extensive microbial diversity within the chicken gut microbiome revealed by metagenomics and culture.</title>
        <authorList>
            <person name="Gilroy R."/>
            <person name="Ravi A."/>
            <person name="Getino M."/>
            <person name="Pursley I."/>
            <person name="Horton D.L."/>
            <person name="Alikhan N.F."/>
            <person name="Baker D."/>
            <person name="Gharbi K."/>
            <person name="Hall N."/>
            <person name="Watson M."/>
            <person name="Adriaenssens E.M."/>
            <person name="Foster-Nyarko E."/>
            <person name="Jarju S."/>
            <person name="Secka A."/>
            <person name="Antonio M."/>
            <person name="Oren A."/>
            <person name="Chaudhuri R.R."/>
            <person name="La Ragione R."/>
            <person name="Hildebrand F."/>
            <person name="Pallen M.J."/>
        </authorList>
    </citation>
    <scope>NUCLEOTIDE SEQUENCE</scope>
    <source>
        <strain evidence="1">11159</strain>
    </source>
</reference>
<evidence type="ECO:0000313" key="1">
    <source>
        <dbReference type="EMBL" id="MBO8427824.1"/>
    </source>
</evidence>
<sequence length="81" mass="9222">MAETKKETSVEVSEPKKQKKKVYFVKKKEGRWQVILKEGAKVIKYFDTKVEATAYADQLAENQDGTVLVHASKGKNKGKFM</sequence>
<evidence type="ECO:0000313" key="2">
    <source>
        <dbReference type="Proteomes" id="UP000823613"/>
    </source>
</evidence>
<reference evidence="1" key="1">
    <citation type="submission" date="2020-10" db="EMBL/GenBank/DDBJ databases">
        <authorList>
            <person name="Gilroy R."/>
        </authorList>
    </citation>
    <scope>NUCLEOTIDE SEQUENCE</scope>
    <source>
        <strain evidence="1">11159</strain>
    </source>
</reference>
<dbReference type="AlphaFoldDB" id="A0A9D9DHM0"/>
<dbReference type="EMBL" id="JADIMY010000093">
    <property type="protein sequence ID" value="MBO8427824.1"/>
    <property type="molecule type" value="Genomic_DNA"/>
</dbReference>
<dbReference type="InterPro" id="IPR018691">
    <property type="entry name" value="DUF2188"/>
</dbReference>
<dbReference type="Pfam" id="PF09954">
    <property type="entry name" value="DUF2188"/>
    <property type="match status" value="1"/>
</dbReference>
<gene>
    <name evidence="1" type="ORF">IAC58_04655</name>
</gene>
<name>A0A9D9DHM0_9BACL</name>
<protein>
    <submittedName>
        <fullName evidence="1">DUF2188 domain-containing protein</fullName>
    </submittedName>
</protein>
<comment type="caution">
    <text evidence="1">The sequence shown here is derived from an EMBL/GenBank/DDBJ whole genome shotgun (WGS) entry which is preliminary data.</text>
</comment>
<proteinExistence type="predicted"/>
<organism evidence="1 2">
    <name type="scientific">Candidatus Onthovivens merdipullorum</name>
    <dbReference type="NCBI Taxonomy" id="2840889"/>
    <lineage>
        <taxon>Bacteria</taxon>
        <taxon>Bacillati</taxon>
        <taxon>Bacillota</taxon>
        <taxon>Bacilli</taxon>
        <taxon>Bacillales</taxon>
        <taxon>Candidatus Onthovivens</taxon>
    </lineage>
</organism>
<accession>A0A9D9DHM0</accession>